<accession>A0ABD3UXV6</accession>
<dbReference type="InterPro" id="IPR001315">
    <property type="entry name" value="CARD"/>
</dbReference>
<evidence type="ECO:0000259" key="1">
    <source>
        <dbReference type="PROSITE" id="PS50017"/>
    </source>
</evidence>
<dbReference type="PROSITE" id="PS50017">
    <property type="entry name" value="DEATH_DOMAIN"/>
    <property type="match status" value="1"/>
</dbReference>
<protein>
    <recommendedName>
        <fullName evidence="5">Death domain-containing protein</fullName>
    </recommendedName>
</protein>
<evidence type="ECO:0000259" key="2">
    <source>
        <dbReference type="PROSITE" id="PS50209"/>
    </source>
</evidence>
<dbReference type="EMBL" id="JBJQND010000015">
    <property type="protein sequence ID" value="KAL3853826.1"/>
    <property type="molecule type" value="Genomic_DNA"/>
</dbReference>
<evidence type="ECO:0000313" key="4">
    <source>
        <dbReference type="Proteomes" id="UP001634394"/>
    </source>
</evidence>
<dbReference type="Pfam" id="PF00531">
    <property type="entry name" value="Death"/>
    <property type="match status" value="1"/>
</dbReference>
<comment type="caution">
    <text evidence="3">The sequence shown here is derived from an EMBL/GenBank/DDBJ whole genome shotgun (WGS) entry which is preliminary data.</text>
</comment>
<dbReference type="InterPro" id="IPR037939">
    <property type="entry name" value="CRADD"/>
</dbReference>
<dbReference type="SUPFAM" id="SSF47986">
    <property type="entry name" value="DEATH domain"/>
    <property type="match status" value="2"/>
</dbReference>
<dbReference type="EMBL" id="JBJQND010000015">
    <property type="protein sequence ID" value="KAL3853827.1"/>
    <property type="molecule type" value="Genomic_DNA"/>
</dbReference>
<feature type="domain" description="CARD" evidence="2">
    <location>
        <begin position="1"/>
        <end position="99"/>
    </location>
</feature>
<dbReference type="Proteomes" id="UP001634394">
    <property type="component" value="Unassembled WGS sequence"/>
</dbReference>
<keyword evidence="4" id="KW-1185">Reference proteome</keyword>
<name>A0ABD3UXV6_SINWO</name>
<reference evidence="3 4" key="1">
    <citation type="submission" date="2024-11" db="EMBL/GenBank/DDBJ databases">
        <title>Chromosome-level genome assembly of the freshwater bivalve Anodonta woodiana.</title>
        <authorList>
            <person name="Chen X."/>
        </authorList>
    </citation>
    <scope>NUCLEOTIDE SEQUENCE [LARGE SCALE GENOMIC DNA]</scope>
    <source>
        <strain evidence="3">MN2024</strain>
        <tissue evidence="3">Gills</tissue>
    </source>
</reference>
<sequence>MPLQRGEMLPEHKKKILKNFINLKRDVDPKDIVDYFVEQELFDFEDVDKINNYNPNTQANRWLGFGSLLFSCGPKAYDVFLYALEQVKYNDLADAIRNTKVENSSMADHQPDKLYWMREVREEVLTKRITERELSRLSSCLGIDWEMICLDLGVPQVEIDRCKMSSPHSVPMQIYSALNSWRNRQYKDATLGVLLNILAASPSTTVDWIQIEKTVKNF</sequence>
<organism evidence="3 4">
    <name type="scientific">Sinanodonta woodiana</name>
    <name type="common">Chinese pond mussel</name>
    <name type="synonym">Anodonta woodiana</name>
    <dbReference type="NCBI Taxonomy" id="1069815"/>
    <lineage>
        <taxon>Eukaryota</taxon>
        <taxon>Metazoa</taxon>
        <taxon>Spiralia</taxon>
        <taxon>Lophotrochozoa</taxon>
        <taxon>Mollusca</taxon>
        <taxon>Bivalvia</taxon>
        <taxon>Autobranchia</taxon>
        <taxon>Heteroconchia</taxon>
        <taxon>Palaeoheterodonta</taxon>
        <taxon>Unionida</taxon>
        <taxon>Unionoidea</taxon>
        <taxon>Unionidae</taxon>
        <taxon>Unioninae</taxon>
        <taxon>Sinanodonta</taxon>
    </lineage>
</organism>
<dbReference type="PANTHER" id="PTHR15034">
    <property type="entry name" value="DEATH DOMAIN-CONTAINING PROTEIN CRADD"/>
    <property type="match status" value="1"/>
</dbReference>
<dbReference type="PANTHER" id="PTHR15034:SF5">
    <property type="entry name" value="DEATH DOMAIN-CONTAINING PROTEIN CRADD"/>
    <property type="match status" value="1"/>
</dbReference>
<dbReference type="PROSITE" id="PS50209">
    <property type="entry name" value="CARD"/>
    <property type="match status" value="1"/>
</dbReference>
<gene>
    <name evidence="3" type="ORF">ACJMK2_017329</name>
</gene>
<dbReference type="InterPro" id="IPR000488">
    <property type="entry name" value="Death_dom"/>
</dbReference>
<dbReference type="Gene3D" id="1.10.533.10">
    <property type="entry name" value="Death Domain, Fas"/>
    <property type="match status" value="2"/>
</dbReference>
<dbReference type="CDD" id="cd01671">
    <property type="entry name" value="CARD"/>
    <property type="match status" value="1"/>
</dbReference>
<dbReference type="AlphaFoldDB" id="A0ABD3UXV6"/>
<dbReference type="Pfam" id="PF00619">
    <property type="entry name" value="CARD"/>
    <property type="match status" value="1"/>
</dbReference>
<proteinExistence type="predicted"/>
<evidence type="ECO:0000313" key="3">
    <source>
        <dbReference type="EMBL" id="KAL3853826.1"/>
    </source>
</evidence>
<feature type="domain" description="Death" evidence="1">
    <location>
        <begin position="130"/>
        <end position="198"/>
    </location>
</feature>
<evidence type="ECO:0008006" key="5">
    <source>
        <dbReference type="Google" id="ProtNLM"/>
    </source>
</evidence>
<dbReference type="InterPro" id="IPR011029">
    <property type="entry name" value="DEATH-like_dom_sf"/>
</dbReference>